<dbReference type="Pfam" id="PF13843">
    <property type="entry name" value="DDE_Tnp_1_7"/>
    <property type="match status" value="1"/>
</dbReference>
<feature type="region of interest" description="Disordered" evidence="1">
    <location>
        <begin position="512"/>
        <end position="538"/>
    </location>
</feature>
<organism evidence="3 4">
    <name type="scientific">Eumeta variegata</name>
    <name type="common">Bagworm moth</name>
    <name type="synonym">Eumeta japonica</name>
    <dbReference type="NCBI Taxonomy" id="151549"/>
    <lineage>
        <taxon>Eukaryota</taxon>
        <taxon>Metazoa</taxon>
        <taxon>Ecdysozoa</taxon>
        <taxon>Arthropoda</taxon>
        <taxon>Hexapoda</taxon>
        <taxon>Insecta</taxon>
        <taxon>Pterygota</taxon>
        <taxon>Neoptera</taxon>
        <taxon>Endopterygota</taxon>
        <taxon>Lepidoptera</taxon>
        <taxon>Glossata</taxon>
        <taxon>Ditrysia</taxon>
        <taxon>Tineoidea</taxon>
        <taxon>Psychidae</taxon>
        <taxon>Oiketicinae</taxon>
        <taxon>Eumeta</taxon>
    </lineage>
</organism>
<keyword evidence="4" id="KW-1185">Reference proteome</keyword>
<dbReference type="PANTHER" id="PTHR47326:SF1">
    <property type="entry name" value="HTH PSQ-TYPE DOMAIN-CONTAINING PROTEIN"/>
    <property type="match status" value="1"/>
</dbReference>
<dbReference type="GO" id="GO:0003676">
    <property type="term" value="F:nucleic acid binding"/>
    <property type="evidence" value="ECO:0007669"/>
    <property type="project" value="InterPro"/>
</dbReference>
<dbReference type="InterPro" id="IPR029526">
    <property type="entry name" value="PGBD"/>
</dbReference>
<evidence type="ECO:0000313" key="3">
    <source>
        <dbReference type="EMBL" id="GBP22160.1"/>
    </source>
</evidence>
<evidence type="ECO:0000259" key="2">
    <source>
        <dbReference type="Pfam" id="PF13843"/>
    </source>
</evidence>
<dbReference type="Gene3D" id="3.30.420.10">
    <property type="entry name" value="Ribonuclease H-like superfamily/Ribonuclease H"/>
    <property type="match status" value="1"/>
</dbReference>
<evidence type="ECO:0000313" key="4">
    <source>
        <dbReference type="Proteomes" id="UP000299102"/>
    </source>
</evidence>
<comment type="caution">
    <text evidence="3">The sequence shown here is derived from an EMBL/GenBank/DDBJ whole genome shotgun (WGS) entry which is preliminary data.</text>
</comment>
<name>A0A4C1U7B6_EUMVA</name>
<feature type="region of interest" description="Disordered" evidence="1">
    <location>
        <begin position="411"/>
        <end position="430"/>
    </location>
</feature>
<dbReference type="Proteomes" id="UP000299102">
    <property type="component" value="Unassembled WGS sequence"/>
</dbReference>
<gene>
    <name evidence="3" type="ORF">EVAR_10670_1</name>
</gene>
<feature type="compositionally biased region" description="Polar residues" evidence="1">
    <location>
        <begin position="411"/>
        <end position="426"/>
    </location>
</feature>
<sequence length="538" mass="60141">MIAEVPIFNENRPIIFLNDGCPAHWRLIVREYLNNVFPNSWIGRDGPIPWPPRSPDLTPLDFYIWGRAKELVYATEVQNVDLRERIEAAFQKIQQEMLLMPSPRMASHRLAIDEKLEEFRGRCSFRQYIPSKPNKYGIKIYALTDAKMFYMSDQRRRKAWAVWATAHGLAVQRASRLTAKNKFVKVVEKSPDYLGTEINALSFHMCQKKKYCLLISRMHADGLMHEQTGKPEIIMDNNATKGSVDTVDKRVEARRRRSLRHRRDFAAILLFRFRALAHTDSVCHTESVFTLRGVRSCPHDRSEYLHTTTLRFNSFRAHSVQYVCVVSTTAPGTAKAGGTASASKTLPLGELKIMFFKFLEQQGYALPSEVDSLLGVGSSDSTNINNKYNVGGRGQSPCPSVCSSGKRSLSVISSNEGSDNSDSTVKGSDDEDFQIVKGKNKRVARRLRKTSNSSQLNDSAMDMEQVKVKSTNHCDSSISPRCSPSMITSKKAIVAKTVASNKATVSGVNTLKSTNVAGSKPSSPPKVNPPPSPNMSER</sequence>
<protein>
    <recommendedName>
        <fullName evidence="2">PiggyBac transposable element-derived protein domain-containing protein</fullName>
    </recommendedName>
</protein>
<dbReference type="PANTHER" id="PTHR47326">
    <property type="entry name" value="TRANSPOSABLE ELEMENT TC3 TRANSPOSASE-LIKE PROTEIN"/>
    <property type="match status" value="1"/>
</dbReference>
<dbReference type="AlphaFoldDB" id="A0A4C1U7B6"/>
<reference evidence="3 4" key="1">
    <citation type="journal article" date="2019" name="Commun. Biol.">
        <title>The bagworm genome reveals a unique fibroin gene that provides high tensile strength.</title>
        <authorList>
            <person name="Kono N."/>
            <person name="Nakamura H."/>
            <person name="Ohtoshi R."/>
            <person name="Tomita M."/>
            <person name="Numata K."/>
            <person name="Arakawa K."/>
        </authorList>
    </citation>
    <scope>NUCLEOTIDE SEQUENCE [LARGE SCALE GENOMIC DNA]</scope>
</reference>
<feature type="compositionally biased region" description="Pro residues" evidence="1">
    <location>
        <begin position="522"/>
        <end position="538"/>
    </location>
</feature>
<accession>A0A4C1U7B6</accession>
<feature type="domain" description="PiggyBac transposable element-derived protein" evidence="2">
    <location>
        <begin position="107"/>
        <end position="152"/>
    </location>
</feature>
<dbReference type="InterPro" id="IPR036397">
    <property type="entry name" value="RNaseH_sf"/>
</dbReference>
<proteinExistence type="predicted"/>
<dbReference type="OrthoDB" id="9971063at2759"/>
<evidence type="ECO:0000256" key="1">
    <source>
        <dbReference type="SAM" id="MobiDB-lite"/>
    </source>
</evidence>
<dbReference type="EMBL" id="BGZK01000137">
    <property type="protein sequence ID" value="GBP22160.1"/>
    <property type="molecule type" value="Genomic_DNA"/>
</dbReference>